<reference evidence="9" key="1">
    <citation type="journal article" date="2020" name="Stud. Mycol.">
        <title>101 Dothideomycetes genomes: a test case for predicting lifestyles and emergence of pathogens.</title>
        <authorList>
            <person name="Haridas S."/>
            <person name="Albert R."/>
            <person name="Binder M."/>
            <person name="Bloem J."/>
            <person name="Labutti K."/>
            <person name="Salamov A."/>
            <person name="Andreopoulos B."/>
            <person name="Baker S."/>
            <person name="Barry K."/>
            <person name="Bills G."/>
            <person name="Bluhm B."/>
            <person name="Cannon C."/>
            <person name="Castanera R."/>
            <person name="Culley D."/>
            <person name="Daum C."/>
            <person name="Ezra D."/>
            <person name="Gonzalez J."/>
            <person name="Henrissat B."/>
            <person name="Kuo A."/>
            <person name="Liang C."/>
            <person name="Lipzen A."/>
            <person name="Lutzoni F."/>
            <person name="Magnuson J."/>
            <person name="Mondo S."/>
            <person name="Nolan M."/>
            <person name="Ohm R."/>
            <person name="Pangilinan J."/>
            <person name="Park H.-J."/>
            <person name="Ramirez L."/>
            <person name="Alfaro M."/>
            <person name="Sun H."/>
            <person name="Tritt A."/>
            <person name="Yoshinaga Y."/>
            <person name="Zwiers L.-H."/>
            <person name="Turgeon B."/>
            <person name="Goodwin S."/>
            <person name="Spatafora J."/>
            <person name="Crous P."/>
            <person name="Grigoriev I."/>
        </authorList>
    </citation>
    <scope>NUCLEOTIDE SEQUENCE</scope>
    <source>
        <strain evidence="9">CBS 473.64</strain>
    </source>
</reference>
<evidence type="ECO:0000256" key="8">
    <source>
        <dbReference type="SAM" id="Phobius"/>
    </source>
</evidence>
<dbReference type="CDD" id="cd03499">
    <property type="entry name" value="SQR_TypeC_SdhC"/>
    <property type="match status" value="1"/>
</dbReference>
<evidence type="ECO:0000313" key="9">
    <source>
        <dbReference type="EMBL" id="KAF2646604.1"/>
    </source>
</evidence>
<feature type="transmembrane region" description="Helical" evidence="8">
    <location>
        <begin position="77"/>
        <end position="96"/>
    </location>
</feature>
<keyword evidence="10" id="KW-1185">Reference proteome</keyword>
<evidence type="ECO:0000256" key="5">
    <source>
        <dbReference type="ARBA" id="ARBA00022989"/>
    </source>
</evidence>
<dbReference type="GO" id="GO:0046872">
    <property type="term" value="F:metal ion binding"/>
    <property type="evidence" value="ECO:0007669"/>
    <property type="project" value="UniProtKB-KW"/>
</dbReference>
<sequence>MSSMRVFQVGLRRAAAPAFRGNAAGRMVQRRFAATNTISQDSAAELLNKQRRLRPVSPHLNIYQPQITWYASGLHRISGVILSGGLYLFGFAYLAAPALGWHMESTSLIAAVGAWPAWAKVSAKFGIAMPFFFHSLNGVRHLVQDFGIGFAKKTVMQTGWTVVGLTVAGSLYYSFIG</sequence>
<dbReference type="AlphaFoldDB" id="A0A6A6SK77"/>
<keyword evidence="5 8" id="KW-1133">Transmembrane helix</keyword>
<dbReference type="InterPro" id="IPR000701">
    <property type="entry name" value="SuccDH_FuR_B_TM-su"/>
</dbReference>
<dbReference type="GO" id="GO:0006121">
    <property type="term" value="P:mitochondrial electron transport, succinate to ubiquinone"/>
    <property type="evidence" value="ECO:0007669"/>
    <property type="project" value="TreeGrafter"/>
</dbReference>
<keyword evidence="3 8" id="KW-0812">Transmembrane</keyword>
<accession>A0A6A6SK77</accession>
<dbReference type="GO" id="GO:0016020">
    <property type="term" value="C:membrane"/>
    <property type="evidence" value="ECO:0007669"/>
    <property type="project" value="UniProtKB-SubCell"/>
</dbReference>
<evidence type="ECO:0000256" key="7">
    <source>
        <dbReference type="ARBA" id="ARBA00023136"/>
    </source>
</evidence>
<dbReference type="NCBIfam" id="TIGR02970">
    <property type="entry name" value="succ_dehyd_cytB"/>
    <property type="match status" value="1"/>
</dbReference>
<dbReference type="GO" id="GO:0005739">
    <property type="term" value="C:mitochondrion"/>
    <property type="evidence" value="ECO:0007669"/>
    <property type="project" value="GOC"/>
</dbReference>
<dbReference type="Proteomes" id="UP000799753">
    <property type="component" value="Unassembled WGS sequence"/>
</dbReference>
<dbReference type="EMBL" id="MU006776">
    <property type="protein sequence ID" value="KAF2646604.1"/>
    <property type="molecule type" value="Genomic_DNA"/>
</dbReference>
<keyword evidence="6" id="KW-0408">Iron</keyword>
<dbReference type="SUPFAM" id="SSF81343">
    <property type="entry name" value="Fumarate reductase respiratory complex transmembrane subunits"/>
    <property type="match status" value="1"/>
</dbReference>
<evidence type="ECO:0000313" key="10">
    <source>
        <dbReference type="Proteomes" id="UP000799753"/>
    </source>
</evidence>
<name>A0A6A6SK77_9PLEO</name>
<dbReference type="InterPro" id="IPR018495">
    <property type="entry name" value="Succ_DH_cyt_bsu_CS"/>
</dbReference>
<evidence type="ECO:0000256" key="4">
    <source>
        <dbReference type="ARBA" id="ARBA00022723"/>
    </source>
</evidence>
<dbReference type="Pfam" id="PF01127">
    <property type="entry name" value="Sdh_cyt"/>
    <property type="match status" value="1"/>
</dbReference>
<keyword evidence="2" id="KW-0349">Heme</keyword>
<evidence type="ECO:0000256" key="1">
    <source>
        <dbReference type="ARBA" id="ARBA00004141"/>
    </source>
</evidence>
<keyword evidence="4" id="KW-0479">Metal-binding</keyword>
<dbReference type="Gene3D" id="1.20.1300.10">
    <property type="entry name" value="Fumarate reductase/succinate dehydrogenase, transmembrane subunit"/>
    <property type="match status" value="1"/>
</dbReference>
<evidence type="ECO:0000256" key="6">
    <source>
        <dbReference type="ARBA" id="ARBA00023004"/>
    </source>
</evidence>
<dbReference type="PANTHER" id="PTHR10978">
    <property type="entry name" value="SUCCINATE DEHYDROGENASE CYTOCHROME B560 SUBUNIT"/>
    <property type="match status" value="1"/>
</dbReference>
<evidence type="ECO:0000256" key="3">
    <source>
        <dbReference type="ARBA" id="ARBA00022692"/>
    </source>
</evidence>
<evidence type="ECO:0000256" key="2">
    <source>
        <dbReference type="ARBA" id="ARBA00022617"/>
    </source>
</evidence>
<keyword evidence="7 8" id="KW-0472">Membrane</keyword>
<dbReference type="OrthoDB" id="588261at2759"/>
<dbReference type="PANTHER" id="PTHR10978:SF5">
    <property type="entry name" value="SUCCINATE DEHYDROGENASE CYTOCHROME B560 SUBUNIT, MITOCHONDRIAL"/>
    <property type="match status" value="1"/>
</dbReference>
<protein>
    <submittedName>
        <fullName evidence="9">Succinate dehydrogenase subunit C</fullName>
    </submittedName>
</protein>
<dbReference type="InterPro" id="IPR034804">
    <property type="entry name" value="SQR/QFR_C/D"/>
</dbReference>
<feature type="transmembrane region" description="Helical" evidence="8">
    <location>
        <begin position="154"/>
        <end position="175"/>
    </location>
</feature>
<proteinExistence type="predicted"/>
<dbReference type="GO" id="GO:0009055">
    <property type="term" value="F:electron transfer activity"/>
    <property type="evidence" value="ECO:0007669"/>
    <property type="project" value="InterPro"/>
</dbReference>
<gene>
    <name evidence="9" type="ORF">P280DRAFT_464808</name>
</gene>
<dbReference type="InterPro" id="IPR014314">
    <property type="entry name" value="Succ_DH_cytb556"/>
</dbReference>
<dbReference type="GO" id="GO:0006099">
    <property type="term" value="P:tricarboxylic acid cycle"/>
    <property type="evidence" value="ECO:0007669"/>
    <property type="project" value="InterPro"/>
</dbReference>
<organism evidence="9 10">
    <name type="scientific">Massarina eburnea CBS 473.64</name>
    <dbReference type="NCBI Taxonomy" id="1395130"/>
    <lineage>
        <taxon>Eukaryota</taxon>
        <taxon>Fungi</taxon>
        <taxon>Dikarya</taxon>
        <taxon>Ascomycota</taxon>
        <taxon>Pezizomycotina</taxon>
        <taxon>Dothideomycetes</taxon>
        <taxon>Pleosporomycetidae</taxon>
        <taxon>Pleosporales</taxon>
        <taxon>Massarineae</taxon>
        <taxon>Massarinaceae</taxon>
        <taxon>Massarina</taxon>
    </lineage>
</organism>
<dbReference type="PROSITE" id="PS01000">
    <property type="entry name" value="SDH_CYT_1"/>
    <property type="match status" value="1"/>
</dbReference>
<comment type="subcellular location">
    <subcellularLocation>
        <location evidence="1">Membrane</location>
        <topology evidence="1">Multi-pass membrane protein</topology>
    </subcellularLocation>
</comment>